<evidence type="ECO:0000313" key="2">
    <source>
        <dbReference type="EMBL" id="GJT37993.1"/>
    </source>
</evidence>
<reference evidence="2" key="1">
    <citation type="journal article" date="2022" name="Int. J. Mol. Sci.">
        <title>Draft Genome of Tanacetum Coccineum: Genomic Comparison of Closely Related Tanacetum-Family Plants.</title>
        <authorList>
            <person name="Yamashiro T."/>
            <person name="Shiraishi A."/>
            <person name="Nakayama K."/>
            <person name="Satake H."/>
        </authorList>
    </citation>
    <scope>NUCLEOTIDE SEQUENCE</scope>
</reference>
<evidence type="ECO:0000256" key="1">
    <source>
        <dbReference type="SAM" id="MobiDB-lite"/>
    </source>
</evidence>
<feature type="region of interest" description="Disordered" evidence="1">
    <location>
        <begin position="239"/>
        <end position="262"/>
    </location>
</feature>
<proteinExistence type="predicted"/>
<gene>
    <name evidence="2" type="ORF">Tco_0937858</name>
</gene>
<dbReference type="EMBL" id="BQNB010015269">
    <property type="protein sequence ID" value="GJT37993.1"/>
    <property type="molecule type" value="Genomic_DNA"/>
</dbReference>
<dbReference type="Proteomes" id="UP001151760">
    <property type="component" value="Unassembled WGS sequence"/>
</dbReference>
<organism evidence="2 3">
    <name type="scientific">Tanacetum coccineum</name>
    <dbReference type="NCBI Taxonomy" id="301880"/>
    <lineage>
        <taxon>Eukaryota</taxon>
        <taxon>Viridiplantae</taxon>
        <taxon>Streptophyta</taxon>
        <taxon>Embryophyta</taxon>
        <taxon>Tracheophyta</taxon>
        <taxon>Spermatophyta</taxon>
        <taxon>Magnoliopsida</taxon>
        <taxon>eudicotyledons</taxon>
        <taxon>Gunneridae</taxon>
        <taxon>Pentapetalae</taxon>
        <taxon>asterids</taxon>
        <taxon>campanulids</taxon>
        <taxon>Asterales</taxon>
        <taxon>Asteraceae</taxon>
        <taxon>Asteroideae</taxon>
        <taxon>Anthemideae</taxon>
        <taxon>Anthemidinae</taxon>
        <taxon>Tanacetum</taxon>
    </lineage>
</organism>
<keyword evidence="3" id="KW-1185">Reference proteome</keyword>
<comment type="caution">
    <text evidence="2">The sequence shown here is derived from an EMBL/GenBank/DDBJ whole genome shotgun (WGS) entry which is preliminary data.</text>
</comment>
<name>A0ABQ5DI79_9ASTR</name>
<sequence>MVRVETLSENQLTAKMSVLHCMMMSHGGELLARYCGFLQSHHESLGCKNRLLGLVWKFLASDEFSIVYGELISLAASAGFERGLSMHWTKDEFAVMLKKMAHFVPGVQGRLAEAPPSLLVAQTDYTFLNKISKHVDEPLSVILQLEPKKLARLANARASRDARVSPPIVKESTVTPASESLELSTNVILASSVVASEQNEDTFVQGTSYVLDDVAEVTMVGSESVSSGPTDVVVALSTGEKGDGSLPSFAADETTAANLSRA</sequence>
<accession>A0ABQ5DI79</accession>
<evidence type="ECO:0000313" key="3">
    <source>
        <dbReference type="Proteomes" id="UP001151760"/>
    </source>
</evidence>
<protein>
    <submittedName>
        <fullName evidence="2">Uncharacterized protein</fullName>
    </submittedName>
</protein>
<reference evidence="2" key="2">
    <citation type="submission" date="2022-01" db="EMBL/GenBank/DDBJ databases">
        <authorList>
            <person name="Yamashiro T."/>
            <person name="Shiraishi A."/>
            <person name="Satake H."/>
            <person name="Nakayama K."/>
        </authorList>
    </citation>
    <scope>NUCLEOTIDE SEQUENCE</scope>
</reference>